<sequence>MEMRYKRSYGQWVEKDVQLSTLPLVEEGISMRRKSTTDIFNKIPFVELLLHSTYIYKEPISLSKAAKFFNILNVYAYILLKRDRLNF</sequence>
<evidence type="ECO:0000313" key="1">
    <source>
        <dbReference type="EMBL" id="CAL1274533.1"/>
    </source>
</evidence>
<evidence type="ECO:0000313" key="2">
    <source>
        <dbReference type="Proteomes" id="UP001497382"/>
    </source>
</evidence>
<keyword evidence="2" id="KW-1185">Reference proteome</keyword>
<dbReference type="AlphaFoldDB" id="A0AAV1ZRQ7"/>
<protein>
    <submittedName>
        <fullName evidence="1">Uncharacterized protein</fullName>
    </submittedName>
</protein>
<gene>
    <name evidence="1" type="ORF">LARSCL_LOCUS7519</name>
</gene>
<dbReference type="Proteomes" id="UP001497382">
    <property type="component" value="Unassembled WGS sequence"/>
</dbReference>
<organism evidence="1 2">
    <name type="scientific">Larinioides sclopetarius</name>
    <dbReference type="NCBI Taxonomy" id="280406"/>
    <lineage>
        <taxon>Eukaryota</taxon>
        <taxon>Metazoa</taxon>
        <taxon>Ecdysozoa</taxon>
        <taxon>Arthropoda</taxon>
        <taxon>Chelicerata</taxon>
        <taxon>Arachnida</taxon>
        <taxon>Araneae</taxon>
        <taxon>Araneomorphae</taxon>
        <taxon>Entelegynae</taxon>
        <taxon>Araneoidea</taxon>
        <taxon>Araneidae</taxon>
        <taxon>Larinioides</taxon>
    </lineage>
</organism>
<name>A0AAV1ZRQ7_9ARAC</name>
<accession>A0AAV1ZRQ7</accession>
<proteinExistence type="predicted"/>
<reference evidence="1 2" key="1">
    <citation type="submission" date="2024-04" db="EMBL/GenBank/DDBJ databases">
        <authorList>
            <person name="Rising A."/>
            <person name="Reimegard J."/>
            <person name="Sonavane S."/>
            <person name="Akerstrom W."/>
            <person name="Nylinder S."/>
            <person name="Hedman E."/>
            <person name="Kallberg Y."/>
        </authorList>
    </citation>
    <scope>NUCLEOTIDE SEQUENCE [LARGE SCALE GENOMIC DNA]</scope>
</reference>
<comment type="caution">
    <text evidence="1">The sequence shown here is derived from an EMBL/GenBank/DDBJ whole genome shotgun (WGS) entry which is preliminary data.</text>
</comment>
<dbReference type="EMBL" id="CAXIEN010000077">
    <property type="protein sequence ID" value="CAL1274533.1"/>
    <property type="molecule type" value="Genomic_DNA"/>
</dbReference>